<dbReference type="AlphaFoldDB" id="A0A8T9C256"/>
<dbReference type="Proteomes" id="UP000469558">
    <property type="component" value="Unassembled WGS sequence"/>
</dbReference>
<dbReference type="EMBL" id="QGMK01000930">
    <property type="protein sequence ID" value="TVY75859.1"/>
    <property type="molecule type" value="Genomic_DNA"/>
</dbReference>
<comment type="caution">
    <text evidence="3">The sequence shown here is derived from an EMBL/GenBank/DDBJ whole genome shotgun (WGS) entry which is preliminary data.</text>
</comment>
<dbReference type="PANTHER" id="PTHR35910:SF6">
    <property type="entry name" value="2EXR DOMAIN-CONTAINING PROTEIN"/>
    <property type="match status" value="1"/>
</dbReference>
<dbReference type="PANTHER" id="PTHR35910">
    <property type="entry name" value="2EXR DOMAIN-CONTAINING PROTEIN"/>
    <property type="match status" value="1"/>
</dbReference>
<gene>
    <name evidence="3" type="ORF">LSUE1_G006937</name>
</gene>
<proteinExistence type="predicted"/>
<evidence type="ECO:0000313" key="4">
    <source>
        <dbReference type="Proteomes" id="UP000469558"/>
    </source>
</evidence>
<protein>
    <recommendedName>
        <fullName evidence="2">2EXR domain-containing protein</fullName>
    </recommendedName>
</protein>
<sequence>MPSASTTQESESAVDSVVDIDPSPDPPPKEWKPFLTSFALFSKFPIEIRQMIWYLTLQPRVVELAFQAEHGFYSRVRVPPALGVCSDSRRAVSHLYALRFGSALDEPAISFNFSLDTLYFDESFGAYLLRFLTLLKDEELKQIRYLAIDSDIKELSYTNHRYYDHDHFNALRKVANIMPELKELLIVNVLNEIYHDHGVPVGSGTMQLYEEFPREIYRWVRDEGFHEDDDDLSACPLYFSAEDLVDGLNAEKIGSVWGWRSTELEGIGPPGWG</sequence>
<evidence type="ECO:0000256" key="1">
    <source>
        <dbReference type="SAM" id="MobiDB-lite"/>
    </source>
</evidence>
<keyword evidence="4" id="KW-1185">Reference proteome</keyword>
<dbReference type="Pfam" id="PF20150">
    <property type="entry name" value="2EXR"/>
    <property type="match status" value="1"/>
</dbReference>
<evidence type="ECO:0000259" key="2">
    <source>
        <dbReference type="Pfam" id="PF20150"/>
    </source>
</evidence>
<organism evidence="3 4">
    <name type="scientific">Lachnellula suecica</name>
    <dbReference type="NCBI Taxonomy" id="602035"/>
    <lineage>
        <taxon>Eukaryota</taxon>
        <taxon>Fungi</taxon>
        <taxon>Dikarya</taxon>
        <taxon>Ascomycota</taxon>
        <taxon>Pezizomycotina</taxon>
        <taxon>Leotiomycetes</taxon>
        <taxon>Helotiales</taxon>
        <taxon>Lachnaceae</taxon>
        <taxon>Lachnellula</taxon>
    </lineage>
</organism>
<feature type="region of interest" description="Disordered" evidence="1">
    <location>
        <begin position="1"/>
        <end position="29"/>
    </location>
</feature>
<dbReference type="InterPro" id="IPR045518">
    <property type="entry name" value="2EXR"/>
</dbReference>
<evidence type="ECO:0000313" key="3">
    <source>
        <dbReference type="EMBL" id="TVY75859.1"/>
    </source>
</evidence>
<reference evidence="3 4" key="1">
    <citation type="submission" date="2018-05" db="EMBL/GenBank/DDBJ databases">
        <title>Genome sequencing and assembly of the regulated plant pathogen Lachnellula willkommii and related sister species for the development of diagnostic species identification markers.</title>
        <authorList>
            <person name="Giroux E."/>
            <person name="Bilodeau G."/>
        </authorList>
    </citation>
    <scope>NUCLEOTIDE SEQUENCE [LARGE SCALE GENOMIC DNA]</scope>
    <source>
        <strain evidence="3 4">CBS 268.59</strain>
    </source>
</reference>
<name>A0A8T9C256_9HELO</name>
<feature type="compositionally biased region" description="Polar residues" evidence="1">
    <location>
        <begin position="1"/>
        <end position="11"/>
    </location>
</feature>
<feature type="domain" description="2EXR" evidence="2">
    <location>
        <begin position="38"/>
        <end position="118"/>
    </location>
</feature>
<dbReference type="OrthoDB" id="3473305at2759"/>
<accession>A0A8T9C256</accession>